<comment type="caution">
    <text evidence="1">The sequence shown here is derived from an EMBL/GenBank/DDBJ whole genome shotgun (WGS) entry which is preliminary data.</text>
</comment>
<name>A0AA86PGR3_9EUKA</name>
<keyword evidence="3" id="KW-1185">Reference proteome</keyword>
<dbReference type="AlphaFoldDB" id="A0AA86PGR3"/>
<evidence type="ECO:0000313" key="2">
    <source>
        <dbReference type="EMBL" id="CAL6041672.1"/>
    </source>
</evidence>
<reference evidence="1" key="1">
    <citation type="submission" date="2023-06" db="EMBL/GenBank/DDBJ databases">
        <authorList>
            <person name="Kurt Z."/>
        </authorList>
    </citation>
    <scope>NUCLEOTIDE SEQUENCE</scope>
</reference>
<evidence type="ECO:0000313" key="1">
    <source>
        <dbReference type="EMBL" id="CAI9936993.1"/>
    </source>
</evidence>
<sequence>MQISSIVCTQESNVYKQDTCCISQWIQNCLHTSRFSDVCKRVVSIVTEPINTVVVTNTSSVLFSKEATVGFKIKKSQFWSSFGVKQICKYILQYTMVTSTAQFISTQFLARIIEAKNDDLRPKQPKIRKNLVLKNSWNTTYYLCIHLLNQFNFLKKNSSELDNFLL</sequence>
<organism evidence="1">
    <name type="scientific">Hexamita inflata</name>
    <dbReference type="NCBI Taxonomy" id="28002"/>
    <lineage>
        <taxon>Eukaryota</taxon>
        <taxon>Metamonada</taxon>
        <taxon>Diplomonadida</taxon>
        <taxon>Hexamitidae</taxon>
        <taxon>Hexamitinae</taxon>
        <taxon>Hexamita</taxon>
    </lineage>
</organism>
<accession>A0AA86PGR3</accession>
<reference evidence="2 3" key="2">
    <citation type="submission" date="2024-07" db="EMBL/GenBank/DDBJ databases">
        <authorList>
            <person name="Akdeniz Z."/>
        </authorList>
    </citation>
    <scope>NUCLEOTIDE SEQUENCE [LARGE SCALE GENOMIC DNA]</scope>
</reference>
<gene>
    <name evidence="1" type="ORF">HINF_LOCUS24638</name>
    <name evidence="2" type="ORF">HINF_LOCUS39225</name>
</gene>
<dbReference type="EMBL" id="CATOUU010000643">
    <property type="protein sequence ID" value="CAI9936993.1"/>
    <property type="molecule type" value="Genomic_DNA"/>
</dbReference>
<proteinExistence type="predicted"/>
<dbReference type="EMBL" id="CAXDID020000151">
    <property type="protein sequence ID" value="CAL6041672.1"/>
    <property type="molecule type" value="Genomic_DNA"/>
</dbReference>
<dbReference type="Proteomes" id="UP001642409">
    <property type="component" value="Unassembled WGS sequence"/>
</dbReference>
<protein>
    <submittedName>
        <fullName evidence="2">Hypothetical_protein</fullName>
    </submittedName>
</protein>
<evidence type="ECO:0000313" key="3">
    <source>
        <dbReference type="Proteomes" id="UP001642409"/>
    </source>
</evidence>